<name>A0ABD5Z2D8_9EURY</name>
<keyword evidence="2 4" id="KW-0460">Magnesium</keyword>
<evidence type="ECO:0000256" key="2">
    <source>
        <dbReference type="ARBA" id="ARBA00022842"/>
    </source>
</evidence>
<comment type="caution">
    <text evidence="6">The sequence shown here is derived from an EMBL/GenBank/DDBJ whole genome shotgun (WGS) entry which is preliminary data.</text>
</comment>
<comment type="pathway">
    <text evidence="4">Quinol/quinone metabolism; 1,4-dihydroxy-2-naphthoate biosynthesis; 1,4-dihydroxy-2-naphthoate from chorismate: step 4/7.</text>
</comment>
<dbReference type="InterPro" id="IPR013342">
    <property type="entry name" value="Mandelate_racemase_C"/>
</dbReference>
<dbReference type="SFLD" id="SFLDG00180">
    <property type="entry name" value="muconate_cycloisomerase"/>
    <property type="match status" value="1"/>
</dbReference>
<dbReference type="Pfam" id="PF13378">
    <property type="entry name" value="MR_MLE_C"/>
    <property type="match status" value="1"/>
</dbReference>
<comment type="catalytic activity">
    <reaction evidence="4">
        <text>(1R,6R)-6-hydroxy-2-succinyl-cyclohexa-2,4-diene-1-carboxylate = 2-succinylbenzoate + H2O</text>
        <dbReference type="Rhea" id="RHEA:10196"/>
        <dbReference type="ChEBI" id="CHEBI:15377"/>
        <dbReference type="ChEBI" id="CHEBI:18325"/>
        <dbReference type="ChEBI" id="CHEBI:58689"/>
        <dbReference type="EC" id="4.2.1.113"/>
    </reaction>
</comment>
<dbReference type="EC" id="4.2.1.113" evidence="4"/>
<keyword evidence="3 4" id="KW-0456">Lyase</keyword>
<dbReference type="GO" id="GO:0043748">
    <property type="term" value="F:O-succinylbenzoate synthase activity"/>
    <property type="evidence" value="ECO:0007669"/>
    <property type="project" value="UniProtKB-EC"/>
</dbReference>
<accession>A0ABD5Z2D8</accession>
<keyword evidence="7" id="KW-1185">Reference proteome</keyword>
<dbReference type="HAMAP" id="MF_00470">
    <property type="entry name" value="MenC_1"/>
    <property type="match status" value="1"/>
</dbReference>
<dbReference type="InterPro" id="IPR010196">
    <property type="entry name" value="OSB_synthase_MenC1"/>
</dbReference>
<keyword evidence="1 4" id="KW-0479">Metal-binding</keyword>
<comment type="cofactor">
    <cofactor evidence="4">
        <name>a divalent metal cation</name>
        <dbReference type="ChEBI" id="CHEBI:60240"/>
    </cofactor>
</comment>
<feature type="binding site" evidence="4">
    <location>
        <position position="213"/>
    </location>
    <ligand>
        <name>Mg(2+)</name>
        <dbReference type="ChEBI" id="CHEBI:18420"/>
    </ligand>
</feature>
<protein>
    <recommendedName>
        <fullName evidence="4">o-succinylbenzoate synthase</fullName>
        <shortName evidence="4">OSB synthase</shortName>
        <shortName evidence="4">OSBS</shortName>
        <ecNumber evidence="4">4.2.1.113</ecNumber>
    </recommendedName>
    <alternativeName>
        <fullName evidence="4">4-(2'-carboxyphenyl)-4-oxybutyric acid synthase</fullName>
    </alternativeName>
    <alternativeName>
        <fullName evidence="4">o-succinylbenzoic acid synthase</fullName>
    </alternativeName>
</protein>
<dbReference type="CDD" id="cd03320">
    <property type="entry name" value="OSBS"/>
    <property type="match status" value="1"/>
</dbReference>
<proteinExistence type="inferred from homology"/>
<dbReference type="SFLD" id="SFLDF00009">
    <property type="entry name" value="o-succinylbenzoate_synthase"/>
    <property type="match status" value="1"/>
</dbReference>
<dbReference type="InterPro" id="IPR018110">
    <property type="entry name" value="Mandel_Rmase/mucon_lact_enz_CS"/>
</dbReference>
<feature type="binding site" evidence="4">
    <location>
        <position position="239"/>
    </location>
    <ligand>
        <name>Mg(2+)</name>
        <dbReference type="ChEBI" id="CHEBI:18420"/>
    </ligand>
</feature>
<dbReference type="Gene3D" id="3.20.20.120">
    <property type="entry name" value="Enolase-like C-terminal domain"/>
    <property type="match status" value="1"/>
</dbReference>
<dbReference type="PROSITE" id="PS00909">
    <property type="entry name" value="MR_MLE_2"/>
    <property type="match status" value="1"/>
</dbReference>
<comment type="similarity">
    <text evidence="4">Belongs to the mandelate racemase/muconate lactonizing enzyme family. MenC type 1 subfamily.</text>
</comment>
<evidence type="ECO:0000259" key="5">
    <source>
        <dbReference type="SMART" id="SM00922"/>
    </source>
</evidence>
<dbReference type="Proteomes" id="UP001596447">
    <property type="component" value="Unassembled WGS sequence"/>
</dbReference>
<feature type="binding site" evidence="4">
    <location>
        <position position="187"/>
    </location>
    <ligand>
        <name>Mg(2+)</name>
        <dbReference type="ChEBI" id="CHEBI:18420"/>
    </ligand>
</feature>
<feature type="domain" description="Mandelate racemase/muconate lactonizing enzyme C-terminal" evidence="5">
    <location>
        <begin position="138"/>
        <end position="232"/>
    </location>
</feature>
<feature type="active site" description="Proton acceptor" evidence="4">
    <location>
        <position position="262"/>
    </location>
</feature>
<sequence>MTEATPMDVSLDAFSLPLAAPLSTAAGDITERRGYLLQVECAERGVTAFGEATPLPGWTESLDDCRAVLDDARDALRENDFDRALTVCRDAPAARHAVSLARADLRARREDVPLYRHLGTSTARETLPVNATVGDADVDETVARARDAVDAGYPCLKLKVGVRSVDADLGRVRAVREACPDVALRLDANEAWSREAAHRAFDALADLDVAYVEQPLAAEDLAGHAALRDGHPETPVALDESLARFSVERVLAEGAADVAVLKPMALGGVDVARYAARVAERRGAAVTVTTTIDAVVARAGAVHLAAAVAPNRAHGVATGDLLARDLPTGGDERPLPVEGGAVGVPQGNGLGFSVGSIE</sequence>
<dbReference type="PANTHER" id="PTHR48073">
    <property type="entry name" value="O-SUCCINYLBENZOATE SYNTHASE-RELATED"/>
    <property type="match status" value="1"/>
</dbReference>
<keyword evidence="4" id="KW-0474">Menaquinone biosynthesis</keyword>
<evidence type="ECO:0000313" key="6">
    <source>
        <dbReference type="EMBL" id="MFC7199397.1"/>
    </source>
</evidence>
<dbReference type="RefSeq" id="WP_279529328.1">
    <property type="nucleotide sequence ID" value="NZ_CP122312.1"/>
</dbReference>
<evidence type="ECO:0000256" key="1">
    <source>
        <dbReference type="ARBA" id="ARBA00022723"/>
    </source>
</evidence>
<comment type="function">
    <text evidence="4">Converts 2-succinyl-6-hydroxy-2,4-cyclohexadiene-1-carboxylate (SHCHC) to 2-succinylbenzoate (OSB).</text>
</comment>
<evidence type="ECO:0000313" key="7">
    <source>
        <dbReference type="Proteomes" id="UP001596447"/>
    </source>
</evidence>
<dbReference type="InterPro" id="IPR029065">
    <property type="entry name" value="Enolase_C-like"/>
</dbReference>
<dbReference type="SUPFAM" id="SSF54826">
    <property type="entry name" value="Enolase N-terminal domain-like"/>
    <property type="match status" value="1"/>
</dbReference>
<dbReference type="EMBL" id="JBHTAR010000011">
    <property type="protein sequence ID" value="MFC7199397.1"/>
    <property type="molecule type" value="Genomic_DNA"/>
</dbReference>
<evidence type="ECO:0000256" key="3">
    <source>
        <dbReference type="ARBA" id="ARBA00023239"/>
    </source>
</evidence>
<organism evidence="6 7">
    <name type="scientific">Halospeciosus flavus</name>
    <dbReference type="NCBI Taxonomy" id="3032283"/>
    <lineage>
        <taxon>Archaea</taxon>
        <taxon>Methanobacteriati</taxon>
        <taxon>Methanobacteriota</taxon>
        <taxon>Stenosarchaea group</taxon>
        <taxon>Halobacteria</taxon>
        <taxon>Halobacteriales</taxon>
        <taxon>Halobacteriaceae</taxon>
        <taxon>Halospeciosus</taxon>
    </lineage>
</organism>
<dbReference type="SMART" id="SM00922">
    <property type="entry name" value="MR_MLE"/>
    <property type="match status" value="1"/>
</dbReference>
<dbReference type="InterPro" id="IPR036849">
    <property type="entry name" value="Enolase-like_C_sf"/>
</dbReference>
<reference evidence="6 7" key="1">
    <citation type="journal article" date="2019" name="Int. J. Syst. Evol. Microbiol.">
        <title>The Global Catalogue of Microorganisms (GCM) 10K type strain sequencing project: providing services to taxonomists for standard genome sequencing and annotation.</title>
        <authorList>
            <consortium name="The Broad Institute Genomics Platform"/>
            <consortium name="The Broad Institute Genome Sequencing Center for Infectious Disease"/>
            <person name="Wu L."/>
            <person name="Ma J."/>
        </authorList>
    </citation>
    <scope>NUCLEOTIDE SEQUENCE [LARGE SCALE GENOMIC DNA]</scope>
    <source>
        <strain evidence="6 7">XZGYJ-43</strain>
    </source>
</reference>
<dbReference type="SFLD" id="SFLDS00001">
    <property type="entry name" value="Enolase"/>
    <property type="match status" value="1"/>
</dbReference>
<evidence type="ECO:0000256" key="4">
    <source>
        <dbReference type="HAMAP-Rule" id="MF_00470"/>
    </source>
</evidence>
<dbReference type="PANTHER" id="PTHR48073:SF2">
    <property type="entry name" value="O-SUCCINYLBENZOATE SYNTHASE"/>
    <property type="match status" value="1"/>
</dbReference>
<dbReference type="SUPFAM" id="SSF51604">
    <property type="entry name" value="Enolase C-terminal domain-like"/>
    <property type="match status" value="1"/>
</dbReference>
<dbReference type="AlphaFoldDB" id="A0ABD5Z2D8"/>
<feature type="active site" description="Proton donor" evidence="4">
    <location>
        <position position="159"/>
    </location>
</feature>
<dbReference type="InterPro" id="IPR029017">
    <property type="entry name" value="Enolase-like_N"/>
</dbReference>
<dbReference type="GO" id="GO:0009234">
    <property type="term" value="P:menaquinone biosynthetic process"/>
    <property type="evidence" value="ECO:0007669"/>
    <property type="project" value="UniProtKB-UniRule"/>
</dbReference>
<comment type="pathway">
    <text evidence="4">Quinol/quinone metabolism; menaquinone biosynthesis.</text>
</comment>
<dbReference type="Gene3D" id="3.30.390.10">
    <property type="entry name" value="Enolase-like, N-terminal domain"/>
    <property type="match status" value="1"/>
</dbReference>
<gene>
    <name evidence="4" type="primary">menC</name>
    <name evidence="6" type="ORF">ACFQJ9_08215</name>
</gene>
<dbReference type="GO" id="GO:0000287">
    <property type="term" value="F:magnesium ion binding"/>
    <property type="evidence" value="ECO:0007669"/>
    <property type="project" value="UniProtKB-UniRule"/>
</dbReference>